<evidence type="ECO:0000256" key="4">
    <source>
        <dbReference type="PROSITE-ProRule" id="PRU00169"/>
    </source>
</evidence>
<evidence type="ECO:0000256" key="3">
    <source>
        <dbReference type="ARBA" id="ARBA00023163"/>
    </source>
</evidence>
<accession>A0A9W6LT01</accession>
<organism evidence="6 7">
    <name type="scientific">Methylocystis echinoides</name>
    <dbReference type="NCBI Taxonomy" id="29468"/>
    <lineage>
        <taxon>Bacteria</taxon>
        <taxon>Pseudomonadati</taxon>
        <taxon>Pseudomonadota</taxon>
        <taxon>Alphaproteobacteria</taxon>
        <taxon>Hyphomicrobiales</taxon>
        <taxon>Methylocystaceae</taxon>
        <taxon>Methylocystis</taxon>
    </lineage>
</organism>
<dbReference type="InterPro" id="IPR001789">
    <property type="entry name" value="Sig_transdc_resp-reg_receiver"/>
</dbReference>
<keyword evidence="3" id="KW-0804">Transcription</keyword>
<evidence type="ECO:0000259" key="5">
    <source>
        <dbReference type="PROSITE" id="PS50110"/>
    </source>
</evidence>
<sequence>MTEGSPTSKRILVIDDDHDVADSFVMLLEAMGAEVRVAYSGEEGLKALQAFKPEVVFLDIGMPVMDGYEIARSMRTLPEGRKVCIVAVTGWGPKQIEKNVRAAGFDGHITKPALTEDFSYLLT</sequence>
<dbReference type="CDD" id="cd17580">
    <property type="entry name" value="REC_2_DhkD-like"/>
    <property type="match status" value="1"/>
</dbReference>
<evidence type="ECO:0000256" key="1">
    <source>
        <dbReference type="ARBA" id="ARBA00022553"/>
    </source>
</evidence>
<dbReference type="SUPFAM" id="SSF52172">
    <property type="entry name" value="CheY-like"/>
    <property type="match status" value="1"/>
</dbReference>
<evidence type="ECO:0000256" key="2">
    <source>
        <dbReference type="ARBA" id="ARBA00023015"/>
    </source>
</evidence>
<dbReference type="AlphaFoldDB" id="A0A9W6LT01"/>
<keyword evidence="2" id="KW-0805">Transcription regulation</keyword>
<dbReference type="Pfam" id="PF00072">
    <property type="entry name" value="Response_reg"/>
    <property type="match status" value="1"/>
</dbReference>
<keyword evidence="1 4" id="KW-0597">Phosphoprotein</keyword>
<dbReference type="GO" id="GO:0000160">
    <property type="term" value="P:phosphorelay signal transduction system"/>
    <property type="evidence" value="ECO:0007669"/>
    <property type="project" value="InterPro"/>
</dbReference>
<dbReference type="PANTHER" id="PTHR44591">
    <property type="entry name" value="STRESS RESPONSE REGULATOR PROTEIN 1"/>
    <property type="match status" value="1"/>
</dbReference>
<name>A0A9W6LT01_9HYPH</name>
<dbReference type="SMART" id="SM00448">
    <property type="entry name" value="REC"/>
    <property type="match status" value="1"/>
</dbReference>
<dbReference type="Gene3D" id="3.40.50.2300">
    <property type="match status" value="1"/>
</dbReference>
<keyword evidence="7" id="KW-1185">Reference proteome</keyword>
<evidence type="ECO:0000313" key="7">
    <source>
        <dbReference type="Proteomes" id="UP001144323"/>
    </source>
</evidence>
<dbReference type="InterPro" id="IPR011006">
    <property type="entry name" value="CheY-like_superfamily"/>
</dbReference>
<feature type="modified residue" description="4-aspartylphosphate" evidence="4">
    <location>
        <position position="59"/>
    </location>
</feature>
<evidence type="ECO:0000313" key="6">
    <source>
        <dbReference type="EMBL" id="GLI94012.1"/>
    </source>
</evidence>
<gene>
    <name evidence="6" type="ORF">LMG27198_30040</name>
</gene>
<protein>
    <recommendedName>
        <fullName evidence="5">Response regulatory domain-containing protein</fullName>
    </recommendedName>
</protein>
<dbReference type="RefSeq" id="WP_281804038.1">
    <property type="nucleotide sequence ID" value="NZ_BSEC01000001.1"/>
</dbReference>
<dbReference type="PROSITE" id="PS50110">
    <property type="entry name" value="RESPONSE_REGULATORY"/>
    <property type="match status" value="1"/>
</dbReference>
<dbReference type="InterPro" id="IPR050595">
    <property type="entry name" value="Bact_response_regulator"/>
</dbReference>
<reference evidence="6" key="1">
    <citation type="journal article" date="2023" name="Int. J. Syst. Evol. Microbiol.">
        <title>Methylocystis iwaonis sp. nov., a type II methane-oxidizing bacterium from surface soil of a rice paddy field in Japan, and emended description of the genus Methylocystis (ex Whittenbury et al. 1970) Bowman et al. 1993.</title>
        <authorList>
            <person name="Kaise H."/>
            <person name="Sawadogo J.B."/>
            <person name="Alam M.S."/>
            <person name="Ueno C."/>
            <person name="Dianou D."/>
            <person name="Shinjo R."/>
            <person name="Asakawa S."/>
        </authorList>
    </citation>
    <scope>NUCLEOTIDE SEQUENCE</scope>
    <source>
        <strain evidence="6">LMG27198</strain>
    </source>
</reference>
<comment type="caution">
    <text evidence="6">The sequence shown here is derived from an EMBL/GenBank/DDBJ whole genome shotgun (WGS) entry which is preliminary data.</text>
</comment>
<proteinExistence type="predicted"/>
<dbReference type="EMBL" id="BSEC01000001">
    <property type="protein sequence ID" value="GLI94012.1"/>
    <property type="molecule type" value="Genomic_DNA"/>
</dbReference>
<dbReference type="Proteomes" id="UP001144323">
    <property type="component" value="Unassembled WGS sequence"/>
</dbReference>
<feature type="domain" description="Response regulatory" evidence="5">
    <location>
        <begin position="10"/>
        <end position="123"/>
    </location>
</feature>
<dbReference type="PANTHER" id="PTHR44591:SF3">
    <property type="entry name" value="RESPONSE REGULATORY DOMAIN-CONTAINING PROTEIN"/>
    <property type="match status" value="1"/>
</dbReference>